<organism evidence="2 3">
    <name type="scientific">Steinernema glaseri</name>
    <dbReference type="NCBI Taxonomy" id="37863"/>
    <lineage>
        <taxon>Eukaryota</taxon>
        <taxon>Metazoa</taxon>
        <taxon>Ecdysozoa</taxon>
        <taxon>Nematoda</taxon>
        <taxon>Chromadorea</taxon>
        <taxon>Rhabditida</taxon>
        <taxon>Tylenchina</taxon>
        <taxon>Panagrolaimomorpha</taxon>
        <taxon>Strongyloidoidea</taxon>
        <taxon>Steinernematidae</taxon>
        <taxon>Steinernema</taxon>
    </lineage>
</organism>
<protein>
    <submittedName>
        <fullName evidence="3">Secreted protein</fullName>
    </submittedName>
</protein>
<proteinExistence type="predicted"/>
<evidence type="ECO:0000313" key="2">
    <source>
        <dbReference type="Proteomes" id="UP000095287"/>
    </source>
</evidence>
<dbReference type="Proteomes" id="UP000095287">
    <property type="component" value="Unplaced"/>
</dbReference>
<keyword evidence="2" id="KW-1185">Reference proteome</keyword>
<name>A0A1I7Z915_9BILA</name>
<feature type="signal peptide" evidence="1">
    <location>
        <begin position="1"/>
        <end position="22"/>
    </location>
</feature>
<sequence length="67" mass="7661">MFVSVLVAALVLFSMAPKETEAMGGIMLFTPCSSHDPKECRMYKRAFMPWSMSRNNRPIMLPSRLHL</sequence>
<feature type="chain" id="PRO_5009313139" evidence="1">
    <location>
        <begin position="23"/>
        <end position="67"/>
    </location>
</feature>
<dbReference type="AlphaFoldDB" id="A0A1I7Z915"/>
<evidence type="ECO:0000256" key="1">
    <source>
        <dbReference type="SAM" id="SignalP"/>
    </source>
</evidence>
<reference evidence="3" key="1">
    <citation type="submission" date="2016-11" db="UniProtKB">
        <authorList>
            <consortium name="WormBaseParasite"/>
        </authorList>
    </citation>
    <scope>IDENTIFICATION</scope>
</reference>
<evidence type="ECO:0000313" key="3">
    <source>
        <dbReference type="WBParaSite" id="L893_g24136.t1"/>
    </source>
</evidence>
<keyword evidence="1" id="KW-0732">Signal</keyword>
<accession>A0A1I7Z915</accession>
<dbReference type="WBParaSite" id="L893_g24136.t1">
    <property type="protein sequence ID" value="L893_g24136.t1"/>
    <property type="gene ID" value="L893_g24136"/>
</dbReference>